<organism evidence="2 3">
    <name type="scientific">Dentiscutata erythropus</name>
    <dbReference type="NCBI Taxonomy" id="1348616"/>
    <lineage>
        <taxon>Eukaryota</taxon>
        <taxon>Fungi</taxon>
        <taxon>Fungi incertae sedis</taxon>
        <taxon>Mucoromycota</taxon>
        <taxon>Glomeromycotina</taxon>
        <taxon>Glomeromycetes</taxon>
        <taxon>Diversisporales</taxon>
        <taxon>Gigasporaceae</taxon>
        <taxon>Dentiscutata</taxon>
    </lineage>
</organism>
<comment type="caution">
    <text evidence="2">The sequence shown here is derived from an EMBL/GenBank/DDBJ whole genome shotgun (WGS) entry which is preliminary data.</text>
</comment>
<feature type="transmembrane region" description="Helical" evidence="1">
    <location>
        <begin position="99"/>
        <end position="121"/>
    </location>
</feature>
<sequence length="155" mass="17993">MSYLYYPGNLEANECYDSITGEFVSLNSQQTTLSESNSSQQTYWSIVSTMSSQVSTLKSSQDTIENDYASTNNINKFVREKNNKLDKVFPNNINEHFKWFFIILLILNILLIFGLIVIFSYNSKINIRINSLTQFLISIIDVKQFSKDFRKLIIK</sequence>
<proteinExistence type="predicted"/>
<keyword evidence="3" id="KW-1185">Reference proteome</keyword>
<dbReference type="Proteomes" id="UP000789405">
    <property type="component" value="Unassembled WGS sequence"/>
</dbReference>
<name>A0A9N9E527_9GLOM</name>
<evidence type="ECO:0000313" key="2">
    <source>
        <dbReference type="EMBL" id="CAG8661075.1"/>
    </source>
</evidence>
<accession>A0A9N9E527</accession>
<evidence type="ECO:0000313" key="3">
    <source>
        <dbReference type="Proteomes" id="UP000789405"/>
    </source>
</evidence>
<reference evidence="2" key="1">
    <citation type="submission" date="2021-06" db="EMBL/GenBank/DDBJ databases">
        <authorList>
            <person name="Kallberg Y."/>
            <person name="Tangrot J."/>
            <person name="Rosling A."/>
        </authorList>
    </citation>
    <scope>NUCLEOTIDE SEQUENCE</scope>
    <source>
        <strain evidence="2">MA453B</strain>
    </source>
</reference>
<gene>
    <name evidence="2" type="ORF">DERYTH_LOCUS10716</name>
</gene>
<protein>
    <submittedName>
        <fullName evidence="2">26091_t:CDS:1</fullName>
    </submittedName>
</protein>
<keyword evidence="1" id="KW-0472">Membrane</keyword>
<dbReference type="EMBL" id="CAJVPY010006351">
    <property type="protein sequence ID" value="CAG8661075.1"/>
    <property type="molecule type" value="Genomic_DNA"/>
</dbReference>
<keyword evidence="1" id="KW-0812">Transmembrane</keyword>
<dbReference type="AlphaFoldDB" id="A0A9N9E527"/>
<evidence type="ECO:0000256" key="1">
    <source>
        <dbReference type="SAM" id="Phobius"/>
    </source>
</evidence>
<keyword evidence="1" id="KW-1133">Transmembrane helix</keyword>